<dbReference type="InterPro" id="IPR051686">
    <property type="entry name" value="Lipoprotein_DolP"/>
</dbReference>
<dbReference type="Proteomes" id="UP000256980">
    <property type="component" value="Unassembled WGS sequence"/>
</dbReference>
<dbReference type="EMBL" id="QRDV01000005">
    <property type="protein sequence ID" value="RED43658.1"/>
    <property type="molecule type" value="Genomic_DNA"/>
</dbReference>
<feature type="domain" description="BON" evidence="1">
    <location>
        <begin position="149"/>
        <end position="217"/>
    </location>
</feature>
<dbReference type="AlphaFoldDB" id="A0A3D9H2C7"/>
<dbReference type="PROSITE" id="PS50914">
    <property type="entry name" value="BON"/>
    <property type="match status" value="3"/>
</dbReference>
<evidence type="ECO:0000259" key="1">
    <source>
        <dbReference type="PROSITE" id="PS50914"/>
    </source>
</evidence>
<proteinExistence type="predicted"/>
<sequence>MRTDLSIKEDVLEELQWQPNIDETQIGVVVKDGIVTLSGTVNSYVKKREAENAAKSVLGVKAVAEDIQVQYSSGFDKSDTEIASSAVNALKWNISVPQNKIDIKVDDGWIYLSGEVMWAFEKNAAKKAVEDLPGVKYVVNNITLKNVVDSGDIKDKIKKAFERSADIDSKGINVLTEGHTVKLTGKVHSLKEKDDARRTAYYAPGVWTVDNELEVVY</sequence>
<dbReference type="InterPro" id="IPR007055">
    <property type="entry name" value="BON_dom"/>
</dbReference>
<dbReference type="Pfam" id="PF04972">
    <property type="entry name" value="BON"/>
    <property type="match status" value="3"/>
</dbReference>
<evidence type="ECO:0000313" key="3">
    <source>
        <dbReference type="Proteomes" id="UP000256980"/>
    </source>
</evidence>
<dbReference type="PANTHER" id="PTHR34606">
    <property type="entry name" value="BON DOMAIN-CONTAINING PROTEIN"/>
    <property type="match status" value="1"/>
</dbReference>
<name>A0A3D9H2C7_9FLAO</name>
<comment type="caution">
    <text evidence="2">The sequence shown here is derived from an EMBL/GenBank/DDBJ whole genome shotgun (WGS) entry which is preliminary data.</text>
</comment>
<evidence type="ECO:0000313" key="2">
    <source>
        <dbReference type="EMBL" id="RED43658.1"/>
    </source>
</evidence>
<feature type="domain" description="BON" evidence="1">
    <location>
        <begin position="3"/>
        <end position="71"/>
    </location>
</feature>
<feature type="domain" description="BON" evidence="1">
    <location>
        <begin position="78"/>
        <end position="146"/>
    </location>
</feature>
<gene>
    <name evidence="2" type="ORF">DFQ10_105258</name>
</gene>
<dbReference type="Gene3D" id="3.30.1340.30">
    <property type="match status" value="3"/>
</dbReference>
<accession>A0A3D9H2C7</accession>
<organism evidence="2 3">
    <name type="scientific">Winogradskyella eximia</name>
    <dbReference type="NCBI Taxonomy" id="262006"/>
    <lineage>
        <taxon>Bacteria</taxon>
        <taxon>Pseudomonadati</taxon>
        <taxon>Bacteroidota</taxon>
        <taxon>Flavobacteriia</taxon>
        <taxon>Flavobacteriales</taxon>
        <taxon>Flavobacteriaceae</taxon>
        <taxon>Winogradskyella</taxon>
    </lineage>
</organism>
<keyword evidence="3" id="KW-1185">Reference proteome</keyword>
<protein>
    <submittedName>
        <fullName evidence="2">Osmotically-inducible protein OsmY</fullName>
    </submittedName>
</protein>
<dbReference type="OrthoDB" id="870892at2"/>
<dbReference type="RefSeq" id="WP_115817749.1">
    <property type="nucleotide sequence ID" value="NZ_QRDV01000005.1"/>
</dbReference>
<dbReference type="SMART" id="SM00749">
    <property type="entry name" value="BON"/>
    <property type="match status" value="2"/>
</dbReference>
<dbReference type="InterPro" id="IPR014004">
    <property type="entry name" value="Transpt-assoc_nodulatn_dom_bac"/>
</dbReference>
<reference evidence="2 3" key="1">
    <citation type="submission" date="2018-07" db="EMBL/GenBank/DDBJ databases">
        <title>Genomic Encyclopedia of Type Strains, Phase III (KMG-III): the genomes of soil and plant-associated and newly described type strains.</title>
        <authorList>
            <person name="Whitman W."/>
        </authorList>
    </citation>
    <scope>NUCLEOTIDE SEQUENCE [LARGE SCALE GENOMIC DNA]</scope>
    <source>
        <strain evidence="2 3">CECT 7946</strain>
    </source>
</reference>
<dbReference type="PANTHER" id="PTHR34606:SF15">
    <property type="entry name" value="BON DOMAIN-CONTAINING PROTEIN"/>
    <property type="match status" value="1"/>
</dbReference>